<accession>A0AAD9PU20</accession>
<reference evidence="1" key="2">
    <citation type="journal article" date="2023" name="Science">
        <title>Genomic signatures of disease resistance in endangered staghorn corals.</title>
        <authorList>
            <person name="Vollmer S.V."/>
            <person name="Selwyn J.D."/>
            <person name="Despard B.A."/>
            <person name="Roesel C.L."/>
        </authorList>
    </citation>
    <scope>NUCLEOTIDE SEQUENCE</scope>
    <source>
        <strain evidence="1">K2</strain>
    </source>
</reference>
<gene>
    <name evidence="1" type="ORF">P5673_030474</name>
</gene>
<comment type="caution">
    <text evidence="1">The sequence shown here is derived from an EMBL/GenBank/DDBJ whole genome shotgun (WGS) entry which is preliminary data.</text>
</comment>
<name>A0AAD9PU20_ACRCE</name>
<protein>
    <submittedName>
        <fullName evidence="1">Uncharacterized protein</fullName>
    </submittedName>
</protein>
<dbReference type="AlphaFoldDB" id="A0AAD9PU20"/>
<keyword evidence="2" id="KW-1185">Reference proteome</keyword>
<proteinExistence type="predicted"/>
<dbReference type="EMBL" id="JARQWQ010000131">
    <property type="protein sequence ID" value="KAK2549104.1"/>
    <property type="molecule type" value="Genomic_DNA"/>
</dbReference>
<evidence type="ECO:0000313" key="2">
    <source>
        <dbReference type="Proteomes" id="UP001249851"/>
    </source>
</evidence>
<reference evidence="1" key="1">
    <citation type="journal article" date="2023" name="G3 (Bethesda)">
        <title>Whole genome assembly and annotation of the endangered Caribbean coral Acropora cervicornis.</title>
        <authorList>
            <person name="Selwyn J.D."/>
            <person name="Vollmer S.V."/>
        </authorList>
    </citation>
    <scope>NUCLEOTIDE SEQUENCE</scope>
    <source>
        <strain evidence="1">K2</strain>
    </source>
</reference>
<evidence type="ECO:0000313" key="1">
    <source>
        <dbReference type="EMBL" id="KAK2549104.1"/>
    </source>
</evidence>
<organism evidence="1 2">
    <name type="scientific">Acropora cervicornis</name>
    <name type="common">Staghorn coral</name>
    <dbReference type="NCBI Taxonomy" id="6130"/>
    <lineage>
        <taxon>Eukaryota</taxon>
        <taxon>Metazoa</taxon>
        <taxon>Cnidaria</taxon>
        <taxon>Anthozoa</taxon>
        <taxon>Hexacorallia</taxon>
        <taxon>Scleractinia</taxon>
        <taxon>Astrocoeniina</taxon>
        <taxon>Acroporidae</taxon>
        <taxon>Acropora</taxon>
    </lineage>
</organism>
<dbReference type="Proteomes" id="UP001249851">
    <property type="component" value="Unassembled WGS sequence"/>
</dbReference>
<sequence>MVEQVGRDVSNVNDSTMASLHIELQHCATPLDNFLSWCISTFGTDVPFPSAVSALFVALGKSSPVCALFPQWESLEALYHKVVHNVPLKQCSNDMLLLQHSCPLLFDTVSFMEGDHIPDALCSLVKDLLRIAKAPFNVDPVPETLEEYTNHVRDLEYFPCLPAVRGRGNYCFDTASPIANICTKILGAKGTPLCYLAFSCFIANMVCYS</sequence>